<proteinExistence type="predicted"/>
<dbReference type="Pfam" id="PF20646">
    <property type="entry name" value="Hpf1_C"/>
    <property type="match status" value="1"/>
</dbReference>
<sequence length="363" mass="37918">MFGLPLKNAEQNIVCPDLTSESRRRVLRIHTISYTSATSTGIESYYSTTNSYGDSITTTTYIPETVPYEYTTTFTGTDGSSSTDIVSYYPTTDSDGNFATGTTSIPVSHSRISSSSESASDKVSSSSSFLASSFASSIPILSISSGVRWWNTTITQSLTSVGLTSSIDSGVRTRSGTFSHSDITGESKSTLITRTTVGGAASENTGITTSNQYSTLSDLESTIYHTSLNTQSSENSSATAVKTNPSANTFASIPSNSDETGNNSQQSTTTLAVNESTQLDATRVSSNPSNQLTSNPSSTFSTSVSSFGWTGSVAQSSVVLNSGESTSSLEPSQVISVYQGSAQILSAAGTVFGVLSSLSIFII</sequence>
<reference evidence="2" key="1">
    <citation type="journal article" date="2021" name="Open Biol.">
        <title>Shared evolutionary footprints suggest mitochondrial oxidative damage underlies multiple complex I losses in fungi.</title>
        <authorList>
            <person name="Schikora-Tamarit M.A."/>
            <person name="Marcet-Houben M."/>
            <person name="Nosek J."/>
            <person name="Gabaldon T."/>
        </authorList>
    </citation>
    <scope>NUCLEOTIDE SEQUENCE</scope>
    <source>
        <strain evidence="2">CBS6341</strain>
    </source>
</reference>
<feature type="region of interest" description="Disordered" evidence="1">
    <location>
        <begin position="246"/>
        <end position="270"/>
    </location>
</feature>
<protein>
    <submittedName>
        <fullName evidence="2">Uncharacterized protein</fullName>
    </submittedName>
</protein>
<keyword evidence="3" id="KW-1185">Reference proteome</keyword>
<organism evidence="2 3">
    <name type="scientific">Wickerhamomyces mucosus</name>
    <dbReference type="NCBI Taxonomy" id="1378264"/>
    <lineage>
        <taxon>Eukaryota</taxon>
        <taxon>Fungi</taxon>
        <taxon>Dikarya</taxon>
        <taxon>Ascomycota</taxon>
        <taxon>Saccharomycotina</taxon>
        <taxon>Saccharomycetes</taxon>
        <taxon>Phaffomycetales</taxon>
        <taxon>Wickerhamomycetaceae</taxon>
        <taxon>Wickerhamomyces</taxon>
    </lineage>
</organism>
<comment type="caution">
    <text evidence="2">The sequence shown here is derived from an EMBL/GenBank/DDBJ whole genome shotgun (WGS) entry which is preliminary data.</text>
</comment>
<dbReference type="AlphaFoldDB" id="A0A9P8PX16"/>
<evidence type="ECO:0000256" key="1">
    <source>
        <dbReference type="SAM" id="MobiDB-lite"/>
    </source>
</evidence>
<evidence type="ECO:0000313" key="3">
    <source>
        <dbReference type="Proteomes" id="UP000769528"/>
    </source>
</evidence>
<evidence type="ECO:0000313" key="2">
    <source>
        <dbReference type="EMBL" id="KAH3678924.1"/>
    </source>
</evidence>
<gene>
    <name evidence="2" type="ORF">WICMUC_001350</name>
</gene>
<reference evidence="2" key="2">
    <citation type="submission" date="2021-01" db="EMBL/GenBank/DDBJ databases">
        <authorList>
            <person name="Schikora-Tamarit M.A."/>
        </authorList>
    </citation>
    <scope>NUCLEOTIDE SEQUENCE</scope>
    <source>
        <strain evidence="2">CBS6341</strain>
    </source>
</reference>
<dbReference type="EMBL" id="JAEUBF010000403">
    <property type="protein sequence ID" value="KAH3678924.1"/>
    <property type="molecule type" value="Genomic_DNA"/>
</dbReference>
<dbReference type="InterPro" id="IPR049451">
    <property type="entry name" value="AWP2-like_YTTT_rpt"/>
</dbReference>
<dbReference type="Proteomes" id="UP000769528">
    <property type="component" value="Unassembled WGS sequence"/>
</dbReference>
<accession>A0A9P8PX16</accession>
<name>A0A9P8PX16_9ASCO</name>